<reference evidence="1" key="1">
    <citation type="journal article" date="2020" name="Stud. Mycol.">
        <title>101 Dothideomycetes genomes: a test case for predicting lifestyles and emergence of pathogens.</title>
        <authorList>
            <person name="Haridas S."/>
            <person name="Albert R."/>
            <person name="Binder M."/>
            <person name="Bloem J."/>
            <person name="Labutti K."/>
            <person name="Salamov A."/>
            <person name="Andreopoulos B."/>
            <person name="Baker S."/>
            <person name="Barry K."/>
            <person name="Bills G."/>
            <person name="Bluhm B."/>
            <person name="Cannon C."/>
            <person name="Castanera R."/>
            <person name="Culley D."/>
            <person name="Daum C."/>
            <person name="Ezra D."/>
            <person name="Gonzalez J."/>
            <person name="Henrissat B."/>
            <person name="Kuo A."/>
            <person name="Liang C."/>
            <person name="Lipzen A."/>
            <person name="Lutzoni F."/>
            <person name="Magnuson J."/>
            <person name="Mondo S."/>
            <person name="Nolan M."/>
            <person name="Ohm R."/>
            <person name="Pangilinan J."/>
            <person name="Park H.-J."/>
            <person name="Ramirez L."/>
            <person name="Alfaro M."/>
            <person name="Sun H."/>
            <person name="Tritt A."/>
            <person name="Yoshinaga Y."/>
            <person name="Zwiers L.-H."/>
            <person name="Turgeon B."/>
            <person name="Goodwin S."/>
            <person name="Spatafora J."/>
            <person name="Crous P."/>
            <person name="Grigoriev I."/>
        </authorList>
    </citation>
    <scope>NUCLEOTIDE SEQUENCE</scope>
    <source>
        <strain evidence="1">ATCC 200398</strain>
    </source>
</reference>
<keyword evidence="2" id="KW-1185">Reference proteome</keyword>
<proteinExistence type="predicted"/>
<dbReference type="EMBL" id="MU003515">
    <property type="protein sequence ID" value="KAF2468572.1"/>
    <property type="molecule type" value="Genomic_DNA"/>
</dbReference>
<organism evidence="1 2">
    <name type="scientific">Lindgomyces ingoldianus</name>
    <dbReference type="NCBI Taxonomy" id="673940"/>
    <lineage>
        <taxon>Eukaryota</taxon>
        <taxon>Fungi</taxon>
        <taxon>Dikarya</taxon>
        <taxon>Ascomycota</taxon>
        <taxon>Pezizomycotina</taxon>
        <taxon>Dothideomycetes</taxon>
        <taxon>Pleosporomycetidae</taxon>
        <taxon>Pleosporales</taxon>
        <taxon>Lindgomycetaceae</taxon>
        <taxon>Lindgomyces</taxon>
    </lineage>
</organism>
<evidence type="ECO:0000313" key="2">
    <source>
        <dbReference type="Proteomes" id="UP000799755"/>
    </source>
</evidence>
<dbReference type="Proteomes" id="UP000799755">
    <property type="component" value="Unassembled WGS sequence"/>
</dbReference>
<evidence type="ECO:0000313" key="1">
    <source>
        <dbReference type="EMBL" id="KAF2468572.1"/>
    </source>
</evidence>
<comment type="caution">
    <text evidence="1">The sequence shown here is derived from an EMBL/GenBank/DDBJ whole genome shotgun (WGS) entry which is preliminary data.</text>
</comment>
<name>A0ACB6QNX0_9PLEO</name>
<protein>
    <submittedName>
        <fullName evidence="1">Uncharacterized protein</fullName>
    </submittedName>
</protein>
<gene>
    <name evidence="1" type="ORF">BDR25DRAFT_357506</name>
</gene>
<accession>A0ACB6QNX0</accession>
<sequence>MDQKCAQGYGKRQQGNTKARNGADWQHTRITHSWEIWNGELSVSVPLLLYSATLWILRLSPHKISILRFVGKELTTLPTGRTIYERTEFVSRTEVCIGILEDRKREAQKGVQDSIDRRILEETQGFAGPRALRGESEACPS</sequence>